<dbReference type="Pfam" id="PF00786">
    <property type="entry name" value="PBD"/>
    <property type="match status" value="1"/>
</dbReference>
<protein>
    <recommendedName>
        <fullName evidence="2">non-specific serine/threonine protein kinase</fullName>
        <ecNumber evidence="2">2.7.11.1</ecNumber>
    </recommendedName>
</protein>
<dbReference type="OMA" id="WMAAISI"/>
<dbReference type="GO" id="GO:0005524">
    <property type="term" value="F:ATP binding"/>
    <property type="evidence" value="ECO:0007669"/>
    <property type="project" value="UniProtKB-UniRule"/>
</dbReference>
<dbReference type="PANTHER" id="PTHR45832:SF21">
    <property type="entry name" value="NON-SPECIFIC SERINE_THREONINE PROTEIN KINASE"/>
    <property type="match status" value="1"/>
</dbReference>
<feature type="binding site" evidence="8">
    <location>
        <position position="196"/>
    </location>
    <ligand>
        <name>ATP</name>
        <dbReference type="ChEBI" id="CHEBI:30616"/>
    </ligand>
</feature>
<dbReference type="Pfam" id="PF00069">
    <property type="entry name" value="Pkinase"/>
    <property type="match status" value="1"/>
</dbReference>
<evidence type="ECO:0000259" key="10">
    <source>
        <dbReference type="PROSITE" id="PS50011"/>
    </source>
</evidence>
<keyword evidence="9" id="KW-0418">Kinase</keyword>
<evidence type="ECO:0000256" key="6">
    <source>
        <dbReference type="ARBA" id="ARBA00022840"/>
    </source>
</evidence>
<evidence type="ECO:0000256" key="3">
    <source>
        <dbReference type="ARBA" id="ARBA00022679"/>
    </source>
</evidence>
<evidence type="ECO:0000256" key="1">
    <source>
        <dbReference type="ARBA" id="ARBA00001946"/>
    </source>
</evidence>
<evidence type="ECO:0000256" key="9">
    <source>
        <dbReference type="RuleBase" id="RU000304"/>
    </source>
</evidence>
<dbReference type="InterPro" id="IPR051931">
    <property type="entry name" value="PAK3-like"/>
</dbReference>
<comment type="similarity">
    <text evidence="9">Belongs to the protein kinase superfamily.</text>
</comment>
<evidence type="ECO:0000256" key="4">
    <source>
        <dbReference type="ARBA" id="ARBA00022723"/>
    </source>
</evidence>
<dbReference type="PROSITE" id="PS50011">
    <property type="entry name" value="PROTEIN_KINASE_DOM"/>
    <property type="match status" value="1"/>
</dbReference>
<dbReference type="SMART" id="SM00220">
    <property type="entry name" value="S_TKc"/>
    <property type="match status" value="1"/>
</dbReference>
<dbReference type="InterPro" id="IPR017441">
    <property type="entry name" value="Protein_kinase_ATP_BS"/>
</dbReference>
<evidence type="ECO:0000256" key="5">
    <source>
        <dbReference type="ARBA" id="ARBA00022741"/>
    </source>
</evidence>
<evidence type="ECO:0000313" key="11">
    <source>
        <dbReference type="EMBL" id="SSX23212.1"/>
    </source>
</evidence>
<keyword evidence="3" id="KW-0808">Transferase</keyword>
<dbReference type="Gene3D" id="3.30.200.20">
    <property type="entry name" value="Phosphorylase Kinase, domain 1"/>
    <property type="match status" value="1"/>
</dbReference>
<dbReference type="EC" id="2.7.11.1" evidence="2"/>
<dbReference type="PROSITE" id="PS00108">
    <property type="entry name" value="PROTEIN_KINASE_ST"/>
    <property type="match status" value="1"/>
</dbReference>
<dbReference type="InterPro" id="IPR036936">
    <property type="entry name" value="CRIB_dom_sf"/>
</dbReference>
<dbReference type="FunFam" id="1.10.510.10:FF:000768">
    <property type="entry name" value="Non-specific serine/threonine protein kinase"/>
    <property type="match status" value="1"/>
</dbReference>
<keyword evidence="9" id="KW-0723">Serine/threonine-protein kinase</keyword>
<dbReference type="GO" id="GO:0046872">
    <property type="term" value="F:metal ion binding"/>
    <property type="evidence" value="ECO:0007669"/>
    <property type="project" value="UniProtKB-KW"/>
</dbReference>
<accession>A0A336LZ02</accession>
<proteinExistence type="inferred from homology"/>
<dbReference type="VEuPathDB" id="VectorBase:CSON008482"/>
<dbReference type="PANTHER" id="PTHR45832">
    <property type="entry name" value="SERINE/THREONINE-PROTEIN KINASE SAMKA-RELATED-RELATED"/>
    <property type="match status" value="1"/>
</dbReference>
<evidence type="ECO:0000256" key="2">
    <source>
        <dbReference type="ARBA" id="ARBA00012513"/>
    </source>
</evidence>
<keyword evidence="5 8" id="KW-0547">Nucleotide-binding</keyword>
<keyword evidence="7" id="KW-0460">Magnesium</keyword>
<dbReference type="InterPro" id="IPR000095">
    <property type="entry name" value="CRIB_dom"/>
</dbReference>
<evidence type="ECO:0000256" key="7">
    <source>
        <dbReference type="ARBA" id="ARBA00022842"/>
    </source>
</evidence>
<dbReference type="GO" id="GO:0004674">
    <property type="term" value="F:protein serine/threonine kinase activity"/>
    <property type="evidence" value="ECO:0007669"/>
    <property type="project" value="UniProtKB-KW"/>
</dbReference>
<dbReference type="InterPro" id="IPR000719">
    <property type="entry name" value="Prot_kinase_dom"/>
</dbReference>
<gene>
    <name evidence="11" type="primary">CSON008482</name>
</gene>
<dbReference type="SUPFAM" id="SSF56112">
    <property type="entry name" value="Protein kinase-like (PK-like)"/>
    <property type="match status" value="1"/>
</dbReference>
<comment type="cofactor">
    <cofactor evidence="1">
        <name>Mg(2+)</name>
        <dbReference type="ChEBI" id="CHEBI:18420"/>
    </cofactor>
</comment>
<reference evidence="11" key="1">
    <citation type="submission" date="2018-07" db="EMBL/GenBank/DDBJ databases">
        <authorList>
            <person name="Quirk P.G."/>
            <person name="Krulwich T.A."/>
        </authorList>
    </citation>
    <scope>NUCLEOTIDE SEQUENCE</scope>
</reference>
<dbReference type="Gene3D" id="3.90.810.10">
    <property type="entry name" value="CRIB domain"/>
    <property type="match status" value="1"/>
</dbReference>
<dbReference type="Gene3D" id="1.10.510.10">
    <property type="entry name" value="Transferase(Phosphotransferase) domain 1"/>
    <property type="match status" value="1"/>
</dbReference>
<dbReference type="InterPro" id="IPR011009">
    <property type="entry name" value="Kinase-like_dom_sf"/>
</dbReference>
<name>A0A336LZ02_CULSO</name>
<dbReference type="PROSITE" id="PS00107">
    <property type="entry name" value="PROTEIN_KINASE_ATP"/>
    <property type="match status" value="1"/>
</dbReference>
<organism evidence="11">
    <name type="scientific">Culicoides sonorensis</name>
    <name type="common">Biting midge</name>
    <dbReference type="NCBI Taxonomy" id="179676"/>
    <lineage>
        <taxon>Eukaryota</taxon>
        <taxon>Metazoa</taxon>
        <taxon>Ecdysozoa</taxon>
        <taxon>Arthropoda</taxon>
        <taxon>Hexapoda</taxon>
        <taxon>Insecta</taxon>
        <taxon>Pterygota</taxon>
        <taxon>Neoptera</taxon>
        <taxon>Endopterygota</taxon>
        <taxon>Diptera</taxon>
        <taxon>Nematocera</taxon>
        <taxon>Chironomoidea</taxon>
        <taxon>Ceratopogonidae</taxon>
        <taxon>Ceratopogoninae</taxon>
        <taxon>Culicoides</taxon>
        <taxon>Monoculicoides</taxon>
    </lineage>
</organism>
<dbReference type="EMBL" id="UFQT01000320">
    <property type="protein sequence ID" value="SSX23212.1"/>
    <property type="molecule type" value="Genomic_DNA"/>
</dbReference>
<sequence length="445" mass="50472">MNWFSDFVNKFNLRPETGFEIGNPMNTRREVSVTVNKYTGELEGLPTEWKNLLNTQLTKDEQNKNPEAAIQAVKYSMHVATKETDNFVKPLLFDSSPLFSHYETPGEEIDPIFESLYNKTTTIDLPSIPESKLLSAIEQKPRKALTDEEVYSQLRKICKSAEPKDRYVTQKEVGKGASGSVFIALDKNKKSTVAIKVMNMDTQPSKESLINEIKVMKNFSHPNLVNFLESYFIDTPWKRQLWVVMEYMSAGALTDVVLETVMKEHQIAYVTREVVKGLKFLHDKGVIHRDIKSDNVLLGIDGSVKVTDFGFCANINDNEKRQTVVGTPYWMSPEIVTRKKYGKKVDIWSLGIMVIEMIDGEPPYLNETPFRAAYLIAANGRPPFKTSTISPTLRNFIDAALEVNVDKRASSKDLLNHEFLTVSGEAKSIVPLIMAVQRIKSLQKF</sequence>
<evidence type="ECO:0000256" key="8">
    <source>
        <dbReference type="PROSITE-ProRule" id="PRU10141"/>
    </source>
</evidence>
<feature type="domain" description="Protein kinase" evidence="10">
    <location>
        <begin position="167"/>
        <end position="420"/>
    </location>
</feature>
<dbReference type="InterPro" id="IPR008271">
    <property type="entry name" value="Ser/Thr_kinase_AS"/>
</dbReference>
<keyword evidence="4" id="KW-0479">Metal-binding</keyword>
<dbReference type="AlphaFoldDB" id="A0A336LZ02"/>
<keyword evidence="6 8" id="KW-0067">ATP-binding</keyword>